<dbReference type="AlphaFoldDB" id="A0A1M6CUG5"/>
<feature type="transmembrane region" description="Helical" evidence="1">
    <location>
        <begin position="208"/>
        <end position="223"/>
    </location>
</feature>
<dbReference type="OrthoDB" id="7857417at2"/>
<evidence type="ECO:0000256" key="1">
    <source>
        <dbReference type="SAM" id="Phobius"/>
    </source>
</evidence>
<reference evidence="2 3" key="1">
    <citation type="submission" date="2016-11" db="EMBL/GenBank/DDBJ databases">
        <authorList>
            <person name="Jaros S."/>
            <person name="Januszkiewicz K."/>
            <person name="Wedrychowicz H."/>
        </authorList>
    </citation>
    <scope>NUCLEOTIDE SEQUENCE [LARGE SCALE GENOMIC DNA]</scope>
    <source>
        <strain evidence="2 3">CGMCC 1.8863</strain>
    </source>
</reference>
<proteinExistence type="predicted"/>
<protein>
    <submittedName>
        <fullName evidence="2">Uncharacterized protein</fullName>
    </submittedName>
</protein>
<dbReference type="EMBL" id="FQYX01000004">
    <property type="protein sequence ID" value="SHI64667.1"/>
    <property type="molecule type" value="Genomic_DNA"/>
</dbReference>
<name>A0A1M6CUG5_9FLAO</name>
<accession>A0A1M6CUG5</accession>
<dbReference type="Proteomes" id="UP000184231">
    <property type="component" value="Unassembled WGS sequence"/>
</dbReference>
<dbReference type="RefSeq" id="WP_072763299.1">
    <property type="nucleotide sequence ID" value="NZ_FQYX01000004.1"/>
</dbReference>
<dbReference type="STRING" id="558155.SAMN04487911_10458"/>
<organism evidence="2 3">
    <name type="scientific">Arenibacter nanhaiticus</name>
    <dbReference type="NCBI Taxonomy" id="558155"/>
    <lineage>
        <taxon>Bacteria</taxon>
        <taxon>Pseudomonadati</taxon>
        <taxon>Bacteroidota</taxon>
        <taxon>Flavobacteriia</taxon>
        <taxon>Flavobacteriales</taxon>
        <taxon>Flavobacteriaceae</taxon>
        <taxon>Arenibacter</taxon>
    </lineage>
</organism>
<keyword evidence="3" id="KW-1185">Reference proteome</keyword>
<feature type="transmembrane region" description="Helical" evidence="1">
    <location>
        <begin position="21"/>
        <end position="42"/>
    </location>
</feature>
<gene>
    <name evidence="2" type="ORF">SAMN04487911_10458</name>
</gene>
<feature type="transmembrane region" description="Helical" evidence="1">
    <location>
        <begin position="65"/>
        <end position="83"/>
    </location>
</feature>
<feature type="transmembrane region" description="Helical" evidence="1">
    <location>
        <begin position="136"/>
        <end position="154"/>
    </location>
</feature>
<keyword evidence="1" id="KW-0812">Transmembrane</keyword>
<sequence length="259" mass="31043">MKLSYFKNNFSNRKTNCLLGLMLVLDIIFVLTHVLIIYLIFIRVEFDWSGAMLFLVNRDGGYPEIFQYFKYLLVLGVIVYFFIKEEAYNYFSWFLLFVMLLLDDSLKFHERFGTWVSEQFNYQPAFGFRAQDLGELTYVALFGSLLLISMVIGFHRGNEEFRKINIDLGLLFTLFLFFGIAIDMLHVILGGGRYMQLFMVILEDGGEMFSLSLLTWYFFFLIVKPKTHNKYLYQYFYRNKDRKFDKFFEFVFFNRTKVD</sequence>
<keyword evidence="1" id="KW-1133">Transmembrane helix</keyword>
<keyword evidence="1" id="KW-0472">Membrane</keyword>
<evidence type="ECO:0000313" key="2">
    <source>
        <dbReference type="EMBL" id="SHI64667.1"/>
    </source>
</evidence>
<feature type="transmembrane region" description="Helical" evidence="1">
    <location>
        <begin position="166"/>
        <end position="188"/>
    </location>
</feature>
<feature type="transmembrane region" description="Helical" evidence="1">
    <location>
        <begin position="90"/>
        <end position="108"/>
    </location>
</feature>
<evidence type="ECO:0000313" key="3">
    <source>
        <dbReference type="Proteomes" id="UP000184231"/>
    </source>
</evidence>